<evidence type="ECO:0000313" key="6">
    <source>
        <dbReference type="Proteomes" id="UP000260680"/>
    </source>
</evidence>
<keyword evidence="2" id="KW-0012">Acyltransferase</keyword>
<dbReference type="CDD" id="cd00830">
    <property type="entry name" value="KAS_III"/>
    <property type="match status" value="1"/>
</dbReference>
<dbReference type="GO" id="GO:0044550">
    <property type="term" value="P:secondary metabolite biosynthetic process"/>
    <property type="evidence" value="ECO:0007669"/>
    <property type="project" value="TreeGrafter"/>
</dbReference>
<accession>A0A3E2NDP2</accession>
<dbReference type="Pfam" id="PF08541">
    <property type="entry name" value="ACP_syn_III_C"/>
    <property type="match status" value="1"/>
</dbReference>
<protein>
    <submittedName>
        <fullName evidence="5">Ketoacyl-ACP synthase III</fullName>
    </submittedName>
</protein>
<keyword evidence="1" id="KW-0808">Transferase</keyword>
<organism evidence="5 6">
    <name type="scientific">Lacrimispora amygdalina</name>
    <dbReference type="NCBI Taxonomy" id="253257"/>
    <lineage>
        <taxon>Bacteria</taxon>
        <taxon>Bacillati</taxon>
        <taxon>Bacillota</taxon>
        <taxon>Clostridia</taxon>
        <taxon>Lachnospirales</taxon>
        <taxon>Lachnospiraceae</taxon>
        <taxon>Lacrimispora</taxon>
    </lineage>
</organism>
<feature type="domain" description="Beta-ketoacyl-[acyl-carrier-protein] synthase III N-terminal" evidence="4">
    <location>
        <begin position="105"/>
        <end position="181"/>
    </location>
</feature>
<evidence type="ECO:0000256" key="1">
    <source>
        <dbReference type="ARBA" id="ARBA00022679"/>
    </source>
</evidence>
<dbReference type="Proteomes" id="UP000260680">
    <property type="component" value="Unassembled WGS sequence"/>
</dbReference>
<dbReference type="Gene3D" id="3.40.47.10">
    <property type="match status" value="1"/>
</dbReference>
<dbReference type="PANTHER" id="PTHR34069">
    <property type="entry name" value="3-OXOACYL-[ACYL-CARRIER-PROTEIN] SYNTHASE 3"/>
    <property type="match status" value="1"/>
</dbReference>
<dbReference type="PANTHER" id="PTHR34069:SF2">
    <property type="entry name" value="BETA-KETOACYL-[ACYL-CARRIER-PROTEIN] SYNTHASE III"/>
    <property type="match status" value="1"/>
</dbReference>
<evidence type="ECO:0000259" key="4">
    <source>
        <dbReference type="Pfam" id="PF08545"/>
    </source>
</evidence>
<evidence type="ECO:0000313" key="5">
    <source>
        <dbReference type="EMBL" id="RFZ79122.1"/>
    </source>
</evidence>
<comment type="caution">
    <text evidence="5">The sequence shown here is derived from an EMBL/GenBank/DDBJ whole genome shotgun (WGS) entry which is preliminary data.</text>
</comment>
<dbReference type="Pfam" id="PF08545">
    <property type="entry name" value="ACP_syn_III"/>
    <property type="match status" value="1"/>
</dbReference>
<dbReference type="InterPro" id="IPR013751">
    <property type="entry name" value="ACP_syn_III_N"/>
</dbReference>
<dbReference type="GO" id="GO:0004315">
    <property type="term" value="F:3-oxoacyl-[acyl-carrier-protein] synthase activity"/>
    <property type="evidence" value="ECO:0007669"/>
    <property type="project" value="InterPro"/>
</dbReference>
<dbReference type="EMBL" id="QOHO01000027">
    <property type="protein sequence ID" value="RFZ79122.1"/>
    <property type="molecule type" value="Genomic_DNA"/>
</dbReference>
<dbReference type="NCBIfam" id="NF006829">
    <property type="entry name" value="PRK09352.1"/>
    <property type="match status" value="1"/>
</dbReference>
<dbReference type="OrthoDB" id="9815506at2"/>
<dbReference type="AlphaFoldDB" id="A0A3E2NDP2"/>
<evidence type="ECO:0000259" key="3">
    <source>
        <dbReference type="Pfam" id="PF08541"/>
    </source>
</evidence>
<dbReference type="InterPro" id="IPR013747">
    <property type="entry name" value="ACP_syn_III_C"/>
</dbReference>
<evidence type="ECO:0000256" key="2">
    <source>
        <dbReference type="ARBA" id="ARBA00023315"/>
    </source>
</evidence>
<proteinExistence type="predicted"/>
<dbReference type="GO" id="GO:0006633">
    <property type="term" value="P:fatty acid biosynthetic process"/>
    <property type="evidence" value="ECO:0007669"/>
    <property type="project" value="InterPro"/>
</dbReference>
<dbReference type="InterPro" id="IPR016039">
    <property type="entry name" value="Thiolase-like"/>
</dbReference>
<dbReference type="SUPFAM" id="SSF53901">
    <property type="entry name" value="Thiolase-like"/>
    <property type="match status" value="1"/>
</dbReference>
<feature type="domain" description="Beta-ketoacyl-[acyl-carrier-protein] synthase III C-terminal" evidence="3">
    <location>
        <begin position="240"/>
        <end position="317"/>
    </location>
</feature>
<gene>
    <name evidence="5" type="ORF">DS742_09685</name>
</gene>
<name>A0A3E2NDP2_9FIRM</name>
<reference evidence="5 6" key="1">
    <citation type="submission" date="2018-07" db="EMBL/GenBank/DDBJ databases">
        <title>New species, Clostridium PI-S10-A1B.</title>
        <authorList>
            <person name="Krishna G."/>
            <person name="Summeta K."/>
            <person name="Shikha S."/>
            <person name="Prabhu P.B."/>
            <person name="Suresh K."/>
        </authorList>
    </citation>
    <scope>NUCLEOTIDE SEQUENCE [LARGE SCALE GENOMIC DNA]</scope>
    <source>
        <strain evidence="5 6">PI-S10-A1B</strain>
    </source>
</reference>
<sequence>MMAFIVNTAQYLPSNEISNHDLTQFPPKYRQLIEEKAGIKTRRHVTDECTSDIGALAVKQLFHKTGIDPAKIDVLICATSSPDRIHPATATRIQEICGLKNACAFDINSVCSGGIYGLKIASSLIKDGAKNVIVAASEVYSKLLNPKDIATYPYFGDGAAAVLLSGHGTYELMDIQLFSDGSGCDVIQVPAGGSMLPASAVKKERDYYFSMEGQSVYRFACEKGSELIELLSKRNAVTADRIITHQANLNIIKEIARRTDISIEKFFINVEKYANTAGASVLIALNEYLESEEAHNEDHVFLAAFGGGLSWGGCYLKKENDKK</sequence>